<comment type="caution">
    <text evidence="1">The sequence shown here is derived from an EMBL/GenBank/DDBJ whole genome shotgun (WGS) entry which is preliminary data.</text>
</comment>
<gene>
    <name evidence="1" type="ORF">SDC9_72729</name>
</gene>
<dbReference type="EMBL" id="VSSQ01004682">
    <property type="protein sequence ID" value="MPM26228.1"/>
    <property type="molecule type" value="Genomic_DNA"/>
</dbReference>
<dbReference type="AlphaFoldDB" id="A0A644YE42"/>
<organism evidence="1">
    <name type="scientific">bioreactor metagenome</name>
    <dbReference type="NCBI Taxonomy" id="1076179"/>
    <lineage>
        <taxon>unclassified sequences</taxon>
        <taxon>metagenomes</taxon>
        <taxon>ecological metagenomes</taxon>
    </lineage>
</organism>
<name>A0A644YE42_9ZZZZ</name>
<accession>A0A644YE42</accession>
<evidence type="ECO:0000313" key="1">
    <source>
        <dbReference type="EMBL" id="MPM26228.1"/>
    </source>
</evidence>
<sequence>MLLKIGLKSHLNISLISFLLLSSNEISAFQNIAHNVGRGVNRAITMDWIYNMPLFAINKLRNAKSEAASMMLIIRFLSERCFLSQTAKLNRLSKHPYMIAVYNTVAPHKIPRNRKLITVNTTRYLPA</sequence>
<proteinExistence type="predicted"/>
<protein>
    <submittedName>
        <fullName evidence="1">Uncharacterized protein</fullName>
    </submittedName>
</protein>
<reference evidence="1" key="1">
    <citation type="submission" date="2019-08" db="EMBL/GenBank/DDBJ databases">
        <authorList>
            <person name="Kucharzyk K."/>
            <person name="Murdoch R.W."/>
            <person name="Higgins S."/>
            <person name="Loffler F."/>
        </authorList>
    </citation>
    <scope>NUCLEOTIDE SEQUENCE</scope>
</reference>